<accession>A0A8X7BA83</accession>
<proteinExistence type="predicted"/>
<dbReference type="EMBL" id="BMAU01021370">
    <property type="protein sequence ID" value="GFY24856.1"/>
    <property type="molecule type" value="Genomic_DNA"/>
</dbReference>
<protein>
    <submittedName>
        <fullName evidence="1">Uncharacterized protein</fullName>
    </submittedName>
</protein>
<keyword evidence="2" id="KW-1185">Reference proteome</keyword>
<name>A0A8X7BA83_TRICX</name>
<reference evidence="1" key="1">
    <citation type="submission" date="2020-08" db="EMBL/GenBank/DDBJ databases">
        <title>Multicomponent nature underlies the extraordinary mechanical properties of spider dragline silk.</title>
        <authorList>
            <person name="Kono N."/>
            <person name="Nakamura H."/>
            <person name="Mori M."/>
            <person name="Yoshida Y."/>
            <person name="Ohtoshi R."/>
            <person name="Malay A.D."/>
            <person name="Moran D.A.P."/>
            <person name="Tomita M."/>
            <person name="Numata K."/>
            <person name="Arakawa K."/>
        </authorList>
    </citation>
    <scope>NUCLEOTIDE SEQUENCE</scope>
</reference>
<comment type="caution">
    <text evidence="1">The sequence shown here is derived from an EMBL/GenBank/DDBJ whole genome shotgun (WGS) entry which is preliminary data.</text>
</comment>
<evidence type="ECO:0000313" key="2">
    <source>
        <dbReference type="Proteomes" id="UP000887159"/>
    </source>
</evidence>
<evidence type="ECO:0000313" key="1">
    <source>
        <dbReference type="EMBL" id="GFY24856.1"/>
    </source>
</evidence>
<sequence>MSLVRSCTFWMCNRYTFAAYRTFQTDMCRTSSSAATASRRGIGKPLQQGLFHLKRLAATPHFHSALH</sequence>
<gene>
    <name evidence="1" type="ORF">TNCV_2690471</name>
</gene>
<dbReference type="Proteomes" id="UP000887159">
    <property type="component" value="Unassembled WGS sequence"/>
</dbReference>
<dbReference type="AlphaFoldDB" id="A0A8X7BA83"/>
<organism evidence="1 2">
    <name type="scientific">Trichonephila clavipes</name>
    <name type="common">Golden silk orbweaver</name>
    <name type="synonym">Nephila clavipes</name>
    <dbReference type="NCBI Taxonomy" id="2585209"/>
    <lineage>
        <taxon>Eukaryota</taxon>
        <taxon>Metazoa</taxon>
        <taxon>Ecdysozoa</taxon>
        <taxon>Arthropoda</taxon>
        <taxon>Chelicerata</taxon>
        <taxon>Arachnida</taxon>
        <taxon>Araneae</taxon>
        <taxon>Araneomorphae</taxon>
        <taxon>Entelegynae</taxon>
        <taxon>Araneoidea</taxon>
        <taxon>Nephilidae</taxon>
        <taxon>Trichonephila</taxon>
    </lineage>
</organism>